<evidence type="ECO:0000313" key="2">
    <source>
        <dbReference type="Proteomes" id="UP001597168"/>
    </source>
</evidence>
<accession>A0ABW3R3P3</accession>
<feature type="non-terminal residue" evidence="1">
    <location>
        <position position="758"/>
    </location>
</feature>
<dbReference type="Proteomes" id="UP001597168">
    <property type="component" value="Unassembled WGS sequence"/>
</dbReference>
<protein>
    <submittedName>
        <fullName evidence="1">Uncharacterized protein</fullName>
    </submittedName>
</protein>
<evidence type="ECO:0000313" key="1">
    <source>
        <dbReference type="EMBL" id="MFD1151714.1"/>
    </source>
</evidence>
<sequence length="758" mass="80898">MNALSQKALIAAGAVLPGTSDVGEDRDTTTARRYRHPALDDRVVVRLVPAVLGRAEDLTCEYLGFDAPERVEGVGTGKRSALGFPAWALVHDPANAHHALNLVKDIERLARTAKSRAGAAKDGFTALGAMLGRSAPHFLPTFYEQAGRIFLQHGNTSYAASMFGKAREAEEVHDLVVDPERTRDVFLEFAFAGALTAKALSAHAKGLARKHDADAAYELFLTLCVERTRGGLPPYTGMPEDLRRLAKAAKRDVKVEDARLLRAVLDSSAISRAGAGFWKAYRDSLVALAAADVEVRGRLLSFVPDADAALETWLDILTACGATRALVGPDEVAAEPAEWLSAVLGVRLFGWHAVTRSVTLLDLVAAMADRLVADGVPVRALRYRHQGELDLLDLLVSRGVPIATPNHGDPDLDVRGWLSDDGPGRRDLVALATSERFRAALGRGLVKHARASARSEAVDVGLLATAMAVPGLRAALRDWISASAAEVAATGLPDLGRHLGHLEVVRRPEAFVDVPEAAESLAATDVAAALHRTLRAGLLDELGWPALDAAVAGLRSSGGPNDQGVFMCGEGWPALVLRHGETFVVVGPDGVLAEHVSRIPADARRNRRANPVAMWVDGVLLVRWEGPDGPMAYWSDAPDRVFAIEDGRDHHYHWTSSTIASIALPGGGRFTGGRAVHPGDTVLPMAHKAHGDGTTVWTALYRDRGWHWVEVDPATGELGRASLPRFVEDFADDGAALDLDACDVRPARPTTAAGPLGA</sequence>
<gene>
    <name evidence="1" type="ORF">ACFQ3T_31655</name>
</gene>
<organism evidence="1 2">
    <name type="scientific">Saccharothrix hoggarensis</name>
    <dbReference type="NCBI Taxonomy" id="913853"/>
    <lineage>
        <taxon>Bacteria</taxon>
        <taxon>Bacillati</taxon>
        <taxon>Actinomycetota</taxon>
        <taxon>Actinomycetes</taxon>
        <taxon>Pseudonocardiales</taxon>
        <taxon>Pseudonocardiaceae</taxon>
        <taxon>Saccharothrix</taxon>
    </lineage>
</organism>
<keyword evidence="2" id="KW-1185">Reference proteome</keyword>
<name>A0ABW3R3P3_9PSEU</name>
<reference evidence="2" key="1">
    <citation type="journal article" date="2019" name="Int. J. Syst. Evol. Microbiol.">
        <title>The Global Catalogue of Microorganisms (GCM) 10K type strain sequencing project: providing services to taxonomists for standard genome sequencing and annotation.</title>
        <authorList>
            <consortium name="The Broad Institute Genomics Platform"/>
            <consortium name="The Broad Institute Genome Sequencing Center for Infectious Disease"/>
            <person name="Wu L."/>
            <person name="Ma J."/>
        </authorList>
    </citation>
    <scope>NUCLEOTIDE SEQUENCE [LARGE SCALE GENOMIC DNA]</scope>
    <source>
        <strain evidence="2">CCUG 60214</strain>
    </source>
</reference>
<comment type="caution">
    <text evidence="1">The sequence shown here is derived from an EMBL/GenBank/DDBJ whole genome shotgun (WGS) entry which is preliminary data.</text>
</comment>
<proteinExistence type="predicted"/>
<dbReference type="EMBL" id="JBHTLK010000269">
    <property type="protein sequence ID" value="MFD1151714.1"/>
    <property type="molecule type" value="Genomic_DNA"/>
</dbReference>